<dbReference type="InterPro" id="IPR051678">
    <property type="entry name" value="AGP_Transferase"/>
</dbReference>
<evidence type="ECO:0000313" key="3">
    <source>
        <dbReference type="Proteomes" id="UP000283895"/>
    </source>
</evidence>
<dbReference type="Gene3D" id="3.90.1200.10">
    <property type="match status" value="1"/>
</dbReference>
<gene>
    <name evidence="2" type="ORF">VMCG_01852</name>
</gene>
<keyword evidence="3" id="KW-1185">Reference proteome</keyword>
<dbReference type="InterPro" id="IPR002575">
    <property type="entry name" value="Aminoglycoside_PTrfase"/>
</dbReference>
<reference evidence="2 3" key="1">
    <citation type="submission" date="2015-09" db="EMBL/GenBank/DDBJ databases">
        <title>Host preference determinants of Valsa canker pathogens revealed by comparative genomics.</title>
        <authorList>
            <person name="Yin Z."/>
            <person name="Huang L."/>
        </authorList>
    </citation>
    <scope>NUCLEOTIDE SEQUENCE [LARGE SCALE GENOMIC DNA]</scope>
    <source>
        <strain evidence="2 3">03-1</strain>
    </source>
</reference>
<dbReference type="SUPFAM" id="SSF56112">
    <property type="entry name" value="Protein kinase-like (PK-like)"/>
    <property type="match status" value="1"/>
</dbReference>
<dbReference type="InterPro" id="IPR011009">
    <property type="entry name" value="Kinase-like_dom_sf"/>
</dbReference>
<organism evidence="2 3">
    <name type="scientific">Cytospora schulzeri</name>
    <dbReference type="NCBI Taxonomy" id="448051"/>
    <lineage>
        <taxon>Eukaryota</taxon>
        <taxon>Fungi</taxon>
        <taxon>Dikarya</taxon>
        <taxon>Ascomycota</taxon>
        <taxon>Pezizomycotina</taxon>
        <taxon>Sordariomycetes</taxon>
        <taxon>Sordariomycetidae</taxon>
        <taxon>Diaporthales</taxon>
        <taxon>Cytosporaceae</taxon>
        <taxon>Cytospora</taxon>
    </lineage>
</organism>
<dbReference type="Pfam" id="PF01636">
    <property type="entry name" value="APH"/>
    <property type="match status" value="1"/>
</dbReference>
<dbReference type="STRING" id="356882.A0A423X2Y1"/>
<dbReference type="PANTHER" id="PTHR21310">
    <property type="entry name" value="AMINOGLYCOSIDE PHOSPHOTRANSFERASE-RELATED-RELATED"/>
    <property type="match status" value="1"/>
</dbReference>
<dbReference type="OrthoDB" id="5404599at2759"/>
<evidence type="ECO:0000259" key="1">
    <source>
        <dbReference type="Pfam" id="PF01636"/>
    </source>
</evidence>
<dbReference type="EMBL" id="LKEA01000003">
    <property type="protein sequence ID" value="ROW10168.1"/>
    <property type="molecule type" value="Genomic_DNA"/>
</dbReference>
<sequence length="272" mass="31371">MTKDTGIEVSMDAISPEGSIFLQSSSIFQRNPQGTMFPSPKEVRSAHQKSMHDNKALDSQAPHIVRYPSLGLHVRYSQRVRLNEAQALWLANHHLGTSFVAPEIYGWRKDGADTFLFMELIEGQPLDEVWGSLPEADRQEICKELRVATSKLGTLRQAKGYTFLGGGWDDLRGPGRLSDDYSIRLAHGDLHRSNIIVQRDSNRKWKLSGIVDWEMCSWMPENWDYCRARWPLSPEDNVAFGEVYMPYVFNGRSADYTNMYKYWHFFMDRLDV</sequence>
<dbReference type="PANTHER" id="PTHR21310:SF54">
    <property type="entry name" value="AMINOGLYCOSIDE PHOSPHOTRANSFERASE DOMAIN-CONTAINING PROTEIN"/>
    <property type="match status" value="1"/>
</dbReference>
<proteinExistence type="predicted"/>
<name>A0A423X2Y1_9PEZI</name>
<dbReference type="CDD" id="cd05120">
    <property type="entry name" value="APH_ChoK_like"/>
    <property type="match status" value="1"/>
</dbReference>
<dbReference type="AlphaFoldDB" id="A0A423X2Y1"/>
<protein>
    <recommendedName>
        <fullName evidence="1">Aminoglycoside phosphotransferase domain-containing protein</fullName>
    </recommendedName>
</protein>
<comment type="caution">
    <text evidence="2">The sequence shown here is derived from an EMBL/GenBank/DDBJ whole genome shotgun (WGS) entry which is preliminary data.</text>
</comment>
<accession>A0A423X2Y1</accession>
<dbReference type="Proteomes" id="UP000283895">
    <property type="component" value="Unassembled WGS sequence"/>
</dbReference>
<feature type="domain" description="Aminoglycoside phosphotransferase" evidence="1">
    <location>
        <begin position="183"/>
        <end position="229"/>
    </location>
</feature>
<evidence type="ECO:0000313" key="2">
    <source>
        <dbReference type="EMBL" id="ROW10168.1"/>
    </source>
</evidence>